<keyword evidence="2" id="KW-1185">Reference proteome</keyword>
<dbReference type="Proteomes" id="UP000823941">
    <property type="component" value="Chromosome 9"/>
</dbReference>
<gene>
    <name evidence="1" type="ORF">JYU34_006963</name>
</gene>
<accession>A0ABQ7QT90</accession>
<reference evidence="1 2" key="1">
    <citation type="submission" date="2021-06" db="EMBL/GenBank/DDBJ databases">
        <title>A haploid diamondback moth (Plutella xylostella L.) genome assembly resolves 31 chromosomes and identifies a diamide resistance mutation.</title>
        <authorList>
            <person name="Ward C.M."/>
            <person name="Perry K.D."/>
            <person name="Baker G."/>
            <person name="Powis K."/>
            <person name="Heckel D.G."/>
            <person name="Baxter S.W."/>
        </authorList>
    </citation>
    <scope>NUCLEOTIDE SEQUENCE [LARGE SCALE GENOMIC DNA]</scope>
    <source>
        <strain evidence="1 2">LV</strain>
        <tissue evidence="1">Single pupa</tissue>
    </source>
</reference>
<name>A0ABQ7QT90_PLUXY</name>
<dbReference type="EMBL" id="JAHIBW010000009">
    <property type="protein sequence ID" value="KAG7308275.1"/>
    <property type="molecule type" value="Genomic_DNA"/>
</dbReference>
<evidence type="ECO:0000313" key="2">
    <source>
        <dbReference type="Proteomes" id="UP000823941"/>
    </source>
</evidence>
<proteinExistence type="predicted"/>
<protein>
    <submittedName>
        <fullName evidence="1">Uncharacterized protein</fullName>
    </submittedName>
</protein>
<evidence type="ECO:0000313" key="1">
    <source>
        <dbReference type="EMBL" id="KAG7308275.1"/>
    </source>
</evidence>
<organism evidence="1 2">
    <name type="scientific">Plutella xylostella</name>
    <name type="common">Diamondback moth</name>
    <name type="synonym">Plutella maculipennis</name>
    <dbReference type="NCBI Taxonomy" id="51655"/>
    <lineage>
        <taxon>Eukaryota</taxon>
        <taxon>Metazoa</taxon>
        <taxon>Ecdysozoa</taxon>
        <taxon>Arthropoda</taxon>
        <taxon>Hexapoda</taxon>
        <taxon>Insecta</taxon>
        <taxon>Pterygota</taxon>
        <taxon>Neoptera</taxon>
        <taxon>Endopterygota</taxon>
        <taxon>Lepidoptera</taxon>
        <taxon>Glossata</taxon>
        <taxon>Ditrysia</taxon>
        <taxon>Yponomeutoidea</taxon>
        <taxon>Plutellidae</taxon>
        <taxon>Plutella</taxon>
    </lineage>
</organism>
<sequence>MAEGARGRAHVLAVRRLASDWRWRRRRAAAGGGGGAGGASPRDHSCSCPALCNSIVTESRVKACQRFQTNAKPHCHFMSLLIRAISECFQTVSNS</sequence>
<comment type="caution">
    <text evidence="1">The sequence shown here is derived from an EMBL/GenBank/DDBJ whole genome shotgun (WGS) entry which is preliminary data.</text>
</comment>